<dbReference type="PANTHER" id="PTHR43861">
    <property type="entry name" value="TRANS-ACONITATE 2-METHYLTRANSFERASE-RELATED"/>
    <property type="match status" value="1"/>
</dbReference>
<keyword evidence="3" id="KW-0489">Methyltransferase</keyword>
<dbReference type="Pfam" id="PF13649">
    <property type="entry name" value="Methyltransf_25"/>
    <property type="match status" value="1"/>
</dbReference>
<keyword evidence="4" id="KW-1185">Reference proteome</keyword>
<gene>
    <name evidence="3" type="ORF">EWH70_06045</name>
</gene>
<accession>A0A4Q7JB24</accession>
<dbReference type="OrthoDB" id="9811589at2"/>
<reference evidence="3 4" key="1">
    <citation type="submission" date="2019-02" db="EMBL/GenBank/DDBJ databases">
        <title>Draft genome sequence of Amycolatopsis sp. 8-3EHSu isolated from roots of Suaeda maritima.</title>
        <authorList>
            <person name="Duangmal K."/>
            <person name="Chantavorakit T."/>
        </authorList>
    </citation>
    <scope>NUCLEOTIDE SEQUENCE [LARGE SCALE GENOMIC DNA]</scope>
    <source>
        <strain evidence="3 4">8-3EHSu</strain>
    </source>
</reference>
<dbReference type="GO" id="GO:0032259">
    <property type="term" value="P:methylation"/>
    <property type="evidence" value="ECO:0007669"/>
    <property type="project" value="UniProtKB-KW"/>
</dbReference>
<feature type="domain" description="Methyltransferase" evidence="2">
    <location>
        <begin position="40"/>
        <end position="132"/>
    </location>
</feature>
<protein>
    <submittedName>
        <fullName evidence="3">Class I SAM-dependent methyltransferase</fullName>
    </submittedName>
</protein>
<proteinExistence type="predicted"/>
<dbReference type="EMBL" id="SFCC01000003">
    <property type="protein sequence ID" value="RZQ64479.1"/>
    <property type="molecule type" value="Genomic_DNA"/>
</dbReference>
<name>A0A4Q7JB24_9PSEU</name>
<dbReference type="Proteomes" id="UP000292003">
    <property type="component" value="Unassembled WGS sequence"/>
</dbReference>
<dbReference type="RefSeq" id="WP_130474278.1">
    <property type="nucleotide sequence ID" value="NZ_SFCC01000003.1"/>
</dbReference>
<keyword evidence="1 3" id="KW-0808">Transferase</keyword>
<sequence length="242" mass="26838">MVDRQYSDAELASFYDLVNPWHERGDSGFYLRLIMAAGSVLDVGCGTGLLLHRARQEGHTGRLTGVDPAEGMLAVARTRTDIEWVPGDASAISWTGGFDLAIMTGHAFQVLLTDDEIRTLFRRVRRALADGGRFAFETRNPAARAWERWTPEHVTEVTGPDGTVLRAWNEVERVEGEFVTFTGVFSGPWAEPRVSRSTLRFLTAARLDELLAETGFTVADRYGDWSGGPFTATSREIITIAR</sequence>
<dbReference type="SUPFAM" id="SSF53335">
    <property type="entry name" value="S-adenosyl-L-methionine-dependent methyltransferases"/>
    <property type="match status" value="1"/>
</dbReference>
<dbReference type="CDD" id="cd02440">
    <property type="entry name" value="AdoMet_MTases"/>
    <property type="match status" value="1"/>
</dbReference>
<evidence type="ECO:0000313" key="3">
    <source>
        <dbReference type="EMBL" id="RZQ64479.1"/>
    </source>
</evidence>
<comment type="caution">
    <text evidence="3">The sequence shown here is derived from an EMBL/GenBank/DDBJ whole genome shotgun (WGS) entry which is preliminary data.</text>
</comment>
<dbReference type="Gene3D" id="3.40.50.150">
    <property type="entry name" value="Vaccinia Virus protein VP39"/>
    <property type="match status" value="1"/>
</dbReference>
<organism evidence="3 4">
    <name type="scientific">Amycolatopsis suaedae</name>
    <dbReference type="NCBI Taxonomy" id="2510978"/>
    <lineage>
        <taxon>Bacteria</taxon>
        <taxon>Bacillati</taxon>
        <taxon>Actinomycetota</taxon>
        <taxon>Actinomycetes</taxon>
        <taxon>Pseudonocardiales</taxon>
        <taxon>Pseudonocardiaceae</taxon>
        <taxon>Amycolatopsis</taxon>
    </lineage>
</organism>
<dbReference type="AlphaFoldDB" id="A0A4Q7JB24"/>
<dbReference type="InterPro" id="IPR029063">
    <property type="entry name" value="SAM-dependent_MTases_sf"/>
</dbReference>
<dbReference type="InterPro" id="IPR041698">
    <property type="entry name" value="Methyltransf_25"/>
</dbReference>
<evidence type="ECO:0000256" key="1">
    <source>
        <dbReference type="ARBA" id="ARBA00022679"/>
    </source>
</evidence>
<evidence type="ECO:0000259" key="2">
    <source>
        <dbReference type="Pfam" id="PF13649"/>
    </source>
</evidence>
<dbReference type="GO" id="GO:0008168">
    <property type="term" value="F:methyltransferase activity"/>
    <property type="evidence" value="ECO:0007669"/>
    <property type="project" value="UniProtKB-KW"/>
</dbReference>
<evidence type="ECO:0000313" key="4">
    <source>
        <dbReference type="Proteomes" id="UP000292003"/>
    </source>
</evidence>